<gene>
    <name evidence="2" type="ORF">RHTO0S_07e07800g</name>
</gene>
<sequence>MERRRSVSITRPDPPIVSSSPFALFPQSRSSPSSLAQIRPIPIRPGSPSTPSKPTPGPPARPPSPASSRTSPTPPRPLSRSLSASSRERPPSLVRPSSLTASKLPPRAPSPARAVTYPPARPPLPSPAGPSYLSRSASSTRTERPHVSFNLPPAERSQPRTPSPAPLSRSRSSTLPTPPPSRPASIPPMTFSVFFDPSRPPPVLNLKEGETLPSSNICRYRNKIRSPMAFWEQGLAYRMQQSIWEAERLLKERFPGPRDLYDARGANGLWIEAVYEPVLAVLRMMEGTYHYFVEAAKVANGYLRAPLQDKRAAEEVQRGYLKDALPLLEKGVNTSAYVGKYFVAAKLSLKDDLAKQHADAASAQRRLASAWRAENAAPLSALLRKEVQQVWDRSCWYQLQWRAITFEEAAKKNKDARVLLGREVERTLNALRRQGAISGQTYFHWFGRLEQYLPPESRIRMRQDYAGQPLR</sequence>
<feature type="compositionally biased region" description="Pro residues" evidence="1">
    <location>
        <begin position="51"/>
        <end position="65"/>
    </location>
</feature>
<evidence type="ECO:0000256" key="1">
    <source>
        <dbReference type="SAM" id="MobiDB-lite"/>
    </source>
</evidence>
<feature type="compositionally biased region" description="Low complexity" evidence="1">
    <location>
        <begin position="38"/>
        <end position="50"/>
    </location>
</feature>
<dbReference type="OrthoDB" id="10344311at2759"/>
<feature type="compositionally biased region" description="Polar residues" evidence="1">
    <location>
        <begin position="17"/>
        <end position="36"/>
    </location>
</feature>
<dbReference type="EMBL" id="LK052942">
    <property type="protein sequence ID" value="CDR43071.1"/>
    <property type="molecule type" value="Genomic_DNA"/>
</dbReference>
<accession>A0A061AZK9</accession>
<name>A0A061AZK9_RHOTO</name>
<feature type="region of interest" description="Disordered" evidence="1">
    <location>
        <begin position="1"/>
        <end position="191"/>
    </location>
</feature>
<evidence type="ECO:0000313" key="2">
    <source>
        <dbReference type="EMBL" id="CDR43071.1"/>
    </source>
</evidence>
<protein>
    <submittedName>
        <fullName evidence="2">RHTO0S07e07800g1_1</fullName>
    </submittedName>
</protein>
<feature type="compositionally biased region" description="Pro residues" evidence="1">
    <location>
        <begin position="119"/>
        <end position="128"/>
    </location>
</feature>
<feature type="compositionally biased region" description="Pro residues" evidence="1">
    <location>
        <begin position="176"/>
        <end position="186"/>
    </location>
</feature>
<feature type="compositionally biased region" description="Low complexity" evidence="1">
    <location>
        <begin position="166"/>
        <end position="175"/>
    </location>
</feature>
<organism evidence="2">
    <name type="scientific">Rhodotorula toruloides</name>
    <name type="common">Yeast</name>
    <name type="synonym">Rhodosporidium toruloides</name>
    <dbReference type="NCBI Taxonomy" id="5286"/>
    <lineage>
        <taxon>Eukaryota</taxon>
        <taxon>Fungi</taxon>
        <taxon>Dikarya</taxon>
        <taxon>Basidiomycota</taxon>
        <taxon>Pucciniomycotina</taxon>
        <taxon>Microbotryomycetes</taxon>
        <taxon>Sporidiobolales</taxon>
        <taxon>Sporidiobolaceae</taxon>
        <taxon>Rhodotorula</taxon>
    </lineage>
</organism>
<proteinExistence type="predicted"/>
<dbReference type="AlphaFoldDB" id="A0A061AZK9"/>
<reference evidence="2" key="1">
    <citation type="journal article" date="2014" name="Genome Announc.">
        <title>Draft genome sequence of Rhodosporidium toruloides CECT1137, an oleaginous yeast of biotechnological interest.</title>
        <authorList>
            <person name="Morin N."/>
            <person name="Calcas X."/>
            <person name="Devillers H."/>
            <person name="Durrens P."/>
            <person name="Sherman D.J."/>
            <person name="Nicaud J.-M."/>
            <person name="Neuveglise C."/>
        </authorList>
    </citation>
    <scope>NUCLEOTIDE SEQUENCE</scope>
    <source>
        <strain evidence="2">CECT1137</strain>
    </source>
</reference>